<evidence type="ECO:0000256" key="4">
    <source>
        <dbReference type="ARBA" id="ARBA00022475"/>
    </source>
</evidence>
<comment type="caution">
    <text evidence="12">The sequence shown here is derived from an EMBL/GenBank/DDBJ whole genome shotgun (WGS) entry which is preliminary data.</text>
</comment>
<dbReference type="PANTHER" id="PTHR38831:SF1">
    <property type="entry name" value="TYPE II SECRETION SYSTEM PROTEIN K-RELATED"/>
    <property type="match status" value="1"/>
</dbReference>
<dbReference type="SUPFAM" id="SSF158544">
    <property type="entry name" value="GspK insert domain-like"/>
    <property type="match status" value="1"/>
</dbReference>
<keyword evidence="9 10" id="KW-0472">Membrane</keyword>
<evidence type="ECO:0000313" key="13">
    <source>
        <dbReference type="Proteomes" id="UP000614272"/>
    </source>
</evidence>
<evidence type="ECO:0000256" key="3">
    <source>
        <dbReference type="ARBA" id="ARBA00022448"/>
    </source>
</evidence>
<evidence type="ECO:0000259" key="11">
    <source>
        <dbReference type="Pfam" id="PF21687"/>
    </source>
</evidence>
<feature type="transmembrane region" description="Helical" evidence="10">
    <location>
        <begin position="12"/>
        <end position="36"/>
    </location>
</feature>
<dbReference type="Proteomes" id="UP000614272">
    <property type="component" value="Unassembled WGS sequence"/>
</dbReference>
<dbReference type="PANTHER" id="PTHR38831">
    <property type="entry name" value="TYPE II SECRETION SYSTEM PROTEIN K"/>
    <property type="match status" value="1"/>
</dbReference>
<organism evidence="12 13">
    <name type="scientific">Lacimicrobium alkaliphilum</name>
    <dbReference type="NCBI Taxonomy" id="1526571"/>
    <lineage>
        <taxon>Bacteria</taxon>
        <taxon>Pseudomonadati</taxon>
        <taxon>Pseudomonadota</taxon>
        <taxon>Gammaproteobacteria</taxon>
        <taxon>Alteromonadales</taxon>
        <taxon>Alteromonadaceae</taxon>
        <taxon>Lacimicrobium</taxon>
    </lineage>
</organism>
<keyword evidence="3" id="KW-0813">Transport</keyword>
<comment type="subcellular location">
    <subcellularLocation>
        <location evidence="1">Cell inner membrane</location>
    </subcellularLocation>
</comment>
<evidence type="ECO:0000256" key="7">
    <source>
        <dbReference type="ARBA" id="ARBA00022927"/>
    </source>
</evidence>
<dbReference type="Pfam" id="PF21687">
    <property type="entry name" value="T2SSK_1st"/>
    <property type="match status" value="1"/>
</dbReference>
<sequence length="322" mass="36613">MTPTTNQRSQQGAALLAVLVVAVVLVVMLGVASSLMEQRLTLAQDSRQAMQDRADVYAKANELIYLSVTQRLTFAGISQGLDKKGAERNEDGQFLHPVIGDELRFDGYVYQTEEGLRFSIQNENGLLPINSSFQYWLKRWLQGQGYNEAEQARFADTLADYADGDTWRRPAGAERQHYQRNGLPEPADFLLQQCTELYKVVGWQGLLQRHSELVNLCSLRRTPSININAIPVKLWQTLWPDSANKLAQARSQQQWFIRNEDAWRIEPALLLESEENYRTLGGDFFTIRVSKGSAHYSTSVQRGSGSVYPFRLRQRPSRALLE</sequence>
<protein>
    <recommendedName>
        <fullName evidence="11">T2SS protein K first SAM-like domain-containing protein</fullName>
    </recommendedName>
</protein>
<keyword evidence="4" id="KW-1003">Cell membrane</keyword>
<comment type="similarity">
    <text evidence="2">Belongs to the GSP K family.</text>
</comment>
<accession>A0ABQ1R7V9</accession>
<keyword evidence="6 10" id="KW-0812">Transmembrane</keyword>
<evidence type="ECO:0000256" key="2">
    <source>
        <dbReference type="ARBA" id="ARBA00007246"/>
    </source>
</evidence>
<dbReference type="InterPro" id="IPR049031">
    <property type="entry name" value="T2SSK_SAM-like_1st"/>
</dbReference>
<dbReference type="InterPro" id="IPR005628">
    <property type="entry name" value="GspK"/>
</dbReference>
<gene>
    <name evidence="12" type="ORF">GCM10011357_11220</name>
</gene>
<evidence type="ECO:0000256" key="1">
    <source>
        <dbReference type="ARBA" id="ARBA00004533"/>
    </source>
</evidence>
<dbReference type="InterPro" id="IPR038072">
    <property type="entry name" value="GspK_central_sf"/>
</dbReference>
<keyword evidence="5" id="KW-0997">Cell inner membrane</keyword>
<name>A0ABQ1R7V9_9ALTE</name>
<dbReference type="Gene3D" id="1.10.40.60">
    <property type="entry name" value="EpsJ-like"/>
    <property type="match status" value="1"/>
</dbReference>
<keyword evidence="7" id="KW-0653">Protein transport</keyword>
<keyword evidence="8 10" id="KW-1133">Transmembrane helix</keyword>
<proteinExistence type="inferred from homology"/>
<dbReference type="EMBL" id="BMGJ01000003">
    <property type="protein sequence ID" value="GGD57567.1"/>
    <property type="molecule type" value="Genomic_DNA"/>
</dbReference>
<evidence type="ECO:0000256" key="10">
    <source>
        <dbReference type="SAM" id="Phobius"/>
    </source>
</evidence>
<dbReference type="RefSeq" id="WP_099034048.1">
    <property type="nucleotide sequence ID" value="NZ_BMGJ01000003.1"/>
</dbReference>
<evidence type="ECO:0000313" key="12">
    <source>
        <dbReference type="EMBL" id="GGD57567.1"/>
    </source>
</evidence>
<evidence type="ECO:0000256" key="6">
    <source>
        <dbReference type="ARBA" id="ARBA00022692"/>
    </source>
</evidence>
<evidence type="ECO:0000256" key="9">
    <source>
        <dbReference type="ARBA" id="ARBA00023136"/>
    </source>
</evidence>
<feature type="domain" description="T2SS protein K first SAM-like" evidence="11">
    <location>
        <begin position="134"/>
        <end position="205"/>
    </location>
</feature>
<keyword evidence="13" id="KW-1185">Reference proteome</keyword>
<reference evidence="13" key="1">
    <citation type="journal article" date="2019" name="Int. J. Syst. Evol. Microbiol.">
        <title>The Global Catalogue of Microorganisms (GCM) 10K type strain sequencing project: providing services to taxonomists for standard genome sequencing and annotation.</title>
        <authorList>
            <consortium name="The Broad Institute Genomics Platform"/>
            <consortium name="The Broad Institute Genome Sequencing Center for Infectious Disease"/>
            <person name="Wu L."/>
            <person name="Ma J."/>
        </authorList>
    </citation>
    <scope>NUCLEOTIDE SEQUENCE [LARGE SCALE GENOMIC DNA]</scope>
    <source>
        <strain evidence="13">CGMCC 1.12923</strain>
    </source>
</reference>
<evidence type="ECO:0000256" key="5">
    <source>
        <dbReference type="ARBA" id="ARBA00022519"/>
    </source>
</evidence>
<evidence type="ECO:0000256" key="8">
    <source>
        <dbReference type="ARBA" id="ARBA00022989"/>
    </source>
</evidence>